<protein>
    <recommendedName>
        <fullName evidence="1">Thioredoxin reductase</fullName>
    </recommendedName>
</protein>
<keyword evidence="6" id="KW-1185">Reference proteome</keyword>
<proteinExistence type="predicted"/>
<name>A0ABS0STR0_9CAUL</name>
<gene>
    <name evidence="5" type="ORF">I4Q42_04370</name>
</gene>
<dbReference type="EMBL" id="JADWOX010000002">
    <property type="protein sequence ID" value="MBI1682899.1"/>
    <property type="molecule type" value="Genomic_DNA"/>
</dbReference>
<evidence type="ECO:0000256" key="3">
    <source>
        <dbReference type="ARBA" id="ARBA00023002"/>
    </source>
</evidence>
<evidence type="ECO:0000313" key="5">
    <source>
        <dbReference type="EMBL" id="MBI1682899.1"/>
    </source>
</evidence>
<evidence type="ECO:0000259" key="4">
    <source>
        <dbReference type="Pfam" id="PF07992"/>
    </source>
</evidence>
<dbReference type="Proteomes" id="UP000639859">
    <property type="component" value="Unassembled WGS sequence"/>
</dbReference>
<evidence type="ECO:0000256" key="2">
    <source>
        <dbReference type="ARBA" id="ARBA00022630"/>
    </source>
</evidence>
<dbReference type="Pfam" id="PF07992">
    <property type="entry name" value="Pyr_redox_2"/>
    <property type="match status" value="1"/>
</dbReference>
<reference evidence="5 6" key="1">
    <citation type="submission" date="2020-11" db="EMBL/GenBank/DDBJ databases">
        <title>genome sequence of strain KACC 18849.</title>
        <authorList>
            <person name="Gao J."/>
            <person name="Zhang X."/>
        </authorList>
    </citation>
    <scope>NUCLEOTIDE SEQUENCE [LARGE SCALE GENOMIC DNA]</scope>
    <source>
        <strain evidence="5 6">KACC 18849</strain>
    </source>
</reference>
<dbReference type="InterPro" id="IPR023753">
    <property type="entry name" value="FAD/NAD-binding_dom"/>
</dbReference>
<evidence type="ECO:0000313" key="6">
    <source>
        <dbReference type="Proteomes" id="UP000639859"/>
    </source>
</evidence>
<dbReference type="InterPro" id="IPR036188">
    <property type="entry name" value="FAD/NAD-bd_sf"/>
</dbReference>
<dbReference type="Gene3D" id="3.50.50.60">
    <property type="entry name" value="FAD/NAD(P)-binding domain"/>
    <property type="match status" value="2"/>
</dbReference>
<dbReference type="PRINTS" id="PR00368">
    <property type="entry name" value="FADPNR"/>
</dbReference>
<dbReference type="PRINTS" id="PR00469">
    <property type="entry name" value="PNDRDTASEII"/>
</dbReference>
<dbReference type="SUPFAM" id="SSF51905">
    <property type="entry name" value="FAD/NAD(P)-binding domain"/>
    <property type="match status" value="1"/>
</dbReference>
<comment type="caution">
    <text evidence="5">The sequence shown here is derived from an EMBL/GenBank/DDBJ whole genome shotgun (WGS) entry which is preliminary data.</text>
</comment>
<sequence>MSDGRMDCLIVGGGPAGLTAAIYLSRFRLSVVVVDAGDSRAALIPLTRNHAGFPEGISGQVLLARMREQAELYGARMISSRVEALEIAPEDFLVRCSTGAFRARAVLLATGVTNRRPPMDETLHAQALAQGRLRYCPVCDGYEVTDQRVAVIGGGARAAGEAEFLRAYTASVTLIALEADDGLDESRRRRLDEIGVRRIAGPAGDFALEDDSISLACSRGRLRFDAVYPALGSEVHSDLARGLGAAVTEDGCIKVDVHQRTSIEGLYAAGDVVLGLDQISHAMGEAGVAATALRNDLAKRGPFLR</sequence>
<feature type="domain" description="FAD/NAD(P)-binding" evidence="4">
    <location>
        <begin position="6"/>
        <end position="286"/>
    </location>
</feature>
<accession>A0ABS0STR0</accession>
<organism evidence="5 6">
    <name type="scientific">Caulobacter hibisci</name>
    <dbReference type="NCBI Taxonomy" id="2035993"/>
    <lineage>
        <taxon>Bacteria</taxon>
        <taxon>Pseudomonadati</taxon>
        <taxon>Pseudomonadota</taxon>
        <taxon>Alphaproteobacteria</taxon>
        <taxon>Caulobacterales</taxon>
        <taxon>Caulobacteraceae</taxon>
        <taxon>Caulobacter</taxon>
    </lineage>
</organism>
<dbReference type="PANTHER" id="PTHR48105">
    <property type="entry name" value="THIOREDOXIN REDUCTASE 1-RELATED-RELATED"/>
    <property type="match status" value="1"/>
</dbReference>
<dbReference type="InterPro" id="IPR050097">
    <property type="entry name" value="Ferredoxin-NADP_redctase_2"/>
</dbReference>
<evidence type="ECO:0000256" key="1">
    <source>
        <dbReference type="ARBA" id="ARBA00018719"/>
    </source>
</evidence>
<dbReference type="RefSeq" id="WP_198574844.1">
    <property type="nucleotide sequence ID" value="NZ_JADWOX010000002.1"/>
</dbReference>
<keyword evidence="2" id="KW-0285">Flavoprotein</keyword>
<keyword evidence="3" id="KW-0560">Oxidoreductase</keyword>